<gene>
    <name evidence="12" type="ORF">M3P09_05910</name>
</gene>
<dbReference type="InterPro" id="IPR036890">
    <property type="entry name" value="HATPase_C_sf"/>
</dbReference>
<proteinExistence type="predicted"/>
<dbReference type="SUPFAM" id="SSF55874">
    <property type="entry name" value="ATPase domain of HSP90 chaperone/DNA topoisomerase II/histidine kinase"/>
    <property type="match status" value="1"/>
</dbReference>
<feature type="repeat" description="TPR" evidence="9">
    <location>
        <begin position="233"/>
        <end position="266"/>
    </location>
</feature>
<dbReference type="PROSITE" id="PS50005">
    <property type="entry name" value="TPR"/>
    <property type="match status" value="1"/>
</dbReference>
<organism evidence="12 13">
    <name type="scientific">Jejuia spongiicola</name>
    <dbReference type="NCBI Taxonomy" id="2942207"/>
    <lineage>
        <taxon>Bacteria</taxon>
        <taxon>Pseudomonadati</taxon>
        <taxon>Bacteroidota</taxon>
        <taxon>Flavobacteriia</taxon>
        <taxon>Flavobacteriales</taxon>
        <taxon>Flavobacteriaceae</taxon>
        <taxon>Jejuia</taxon>
    </lineage>
</organism>
<evidence type="ECO:0000256" key="6">
    <source>
        <dbReference type="ARBA" id="ARBA00022777"/>
    </source>
</evidence>
<evidence type="ECO:0000313" key="12">
    <source>
        <dbReference type="EMBL" id="MCL6294519.1"/>
    </source>
</evidence>
<dbReference type="Gene3D" id="1.25.40.10">
    <property type="entry name" value="Tetratricopeptide repeat domain"/>
    <property type="match status" value="2"/>
</dbReference>
<keyword evidence="8" id="KW-0902">Two-component regulatory system</keyword>
<dbReference type="EC" id="2.7.13.3" evidence="2"/>
<dbReference type="SUPFAM" id="SSF48452">
    <property type="entry name" value="TPR-like"/>
    <property type="match status" value="1"/>
</dbReference>
<dbReference type="PROSITE" id="PS50109">
    <property type="entry name" value="HIS_KIN"/>
    <property type="match status" value="1"/>
</dbReference>
<keyword evidence="6 12" id="KW-0418">Kinase</keyword>
<evidence type="ECO:0000313" key="13">
    <source>
        <dbReference type="Proteomes" id="UP001165381"/>
    </source>
</evidence>
<keyword evidence="9" id="KW-0802">TPR repeat</keyword>
<dbReference type="Gene3D" id="3.30.565.10">
    <property type="entry name" value="Histidine kinase-like ATPase, C-terminal domain"/>
    <property type="match status" value="1"/>
</dbReference>
<reference evidence="12" key="1">
    <citation type="submission" date="2022-05" db="EMBL/GenBank/DDBJ databases">
        <authorList>
            <person name="Park J.-S."/>
        </authorList>
    </citation>
    <scope>NUCLEOTIDE SEQUENCE</scope>
    <source>
        <strain evidence="12">2012CJ34-3</strain>
    </source>
</reference>
<protein>
    <recommendedName>
        <fullName evidence="2">histidine kinase</fullName>
        <ecNumber evidence="2">2.7.13.3</ecNumber>
    </recommendedName>
</protein>
<evidence type="ECO:0000256" key="4">
    <source>
        <dbReference type="ARBA" id="ARBA00022679"/>
    </source>
</evidence>
<dbReference type="InterPro" id="IPR005467">
    <property type="entry name" value="His_kinase_dom"/>
</dbReference>
<dbReference type="Proteomes" id="UP001165381">
    <property type="component" value="Unassembled WGS sequence"/>
</dbReference>
<evidence type="ECO:0000256" key="10">
    <source>
        <dbReference type="SAM" id="Phobius"/>
    </source>
</evidence>
<dbReference type="GO" id="GO:0016301">
    <property type="term" value="F:kinase activity"/>
    <property type="evidence" value="ECO:0007669"/>
    <property type="project" value="UniProtKB-KW"/>
</dbReference>
<dbReference type="SMART" id="SM00028">
    <property type="entry name" value="TPR"/>
    <property type="match status" value="3"/>
</dbReference>
<evidence type="ECO:0000259" key="11">
    <source>
        <dbReference type="PROSITE" id="PS50109"/>
    </source>
</evidence>
<dbReference type="InterPro" id="IPR050482">
    <property type="entry name" value="Sensor_HK_TwoCompSys"/>
</dbReference>
<feature type="transmembrane region" description="Helical" evidence="10">
    <location>
        <begin position="358"/>
        <end position="377"/>
    </location>
</feature>
<evidence type="ECO:0000256" key="7">
    <source>
        <dbReference type="ARBA" id="ARBA00022840"/>
    </source>
</evidence>
<accession>A0ABT0QC96</accession>
<dbReference type="EMBL" id="JAMFLZ010000002">
    <property type="protein sequence ID" value="MCL6294519.1"/>
    <property type="molecule type" value="Genomic_DNA"/>
</dbReference>
<evidence type="ECO:0000256" key="2">
    <source>
        <dbReference type="ARBA" id="ARBA00012438"/>
    </source>
</evidence>
<keyword evidence="10" id="KW-0472">Membrane</keyword>
<dbReference type="InterPro" id="IPR019734">
    <property type="entry name" value="TPR_rpt"/>
</dbReference>
<evidence type="ECO:0000256" key="3">
    <source>
        <dbReference type="ARBA" id="ARBA00022553"/>
    </source>
</evidence>
<dbReference type="PANTHER" id="PTHR24421">
    <property type="entry name" value="NITRATE/NITRITE SENSOR PROTEIN NARX-RELATED"/>
    <property type="match status" value="1"/>
</dbReference>
<dbReference type="PANTHER" id="PTHR24421:SF10">
    <property type="entry name" value="NITRATE_NITRITE SENSOR PROTEIN NARQ"/>
    <property type="match status" value="1"/>
</dbReference>
<evidence type="ECO:0000256" key="5">
    <source>
        <dbReference type="ARBA" id="ARBA00022741"/>
    </source>
</evidence>
<keyword evidence="7" id="KW-0067">ATP-binding</keyword>
<name>A0ABT0QC96_9FLAO</name>
<evidence type="ECO:0000256" key="8">
    <source>
        <dbReference type="ARBA" id="ARBA00023012"/>
    </source>
</evidence>
<dbReference type="Pfam" id="PF02518">
    <property type="entry name" value="HATPase_c"/>
    <property type="match status" value="1"/>
</dbReference>
<comment type="catalytic activity">
    <reaction evidence="1">
        <text>ATP + protein L-histidine = ADP + protein N-phospho-L-histidine.</text>
        <dbReference type="EC" id="2.7.13.3"/>
    </reaction>
</comment>
<dbReference type="CDD" id="cd16917">
    <property type="entry name" value="HATPase_UhpB-NarQ-NarX-like"/>
    <property type="match status" value="1"/>
</dbReference>
<keyword evidence="13" id="KW-1185">Reference proteome</keyword>
<keyword evidence="5" id="KW-0547">Nucleotide-binding</keyword>
<dbReference type="InterPro" id="IPR003594">
    <property type="entry name" value="HATPase_dom"/>
</dbReference>
<dbReference type="Pfam" id="PF13424">
    <property type="entry name" value="TPR_12"/>
    <property type="match status" value="1"/>
</dbReference>
<keyword evidence="10" id="KW-1133">Transmembrane helix</keyword>
<dbReference type="Gene3D" id="1.20.5.1930">
    <property type="match status" value="1"/>
</dbReference>
<keyword evidence="3" id="KW-0597">Phosphoprotein</keyword>
<dbReference type="InterPro" id="IPR011712">
    <property type="entry name" value="Sig_transdc_His_kin_sub3_dim/P"/>
</dbReference>
<comment type="caution">
    <text evidence="12">The sequence shown here is derived from an EMBL/GenBank/DDBJ whole genome shotgun (WGS) entry which is preliminary data.</text>
</comment>
<dbReference type="RefSeq" id="WP_249972394.1">
    <property type="nucleotide sequence ID" value="NZ_JAMFLZ010000002.1"/>
</dbReference>
<dbReference type="InterPro" id="IPR011990">
    <property type="entry name" value="TPR-like_helical_dom_sf"/>
</dbReference>
<dbReference type="Pfam" id="PF07730">
    <property type="entry name" value="HisKA_3"/>
    <property type="match status" value="1"/>
</dbReference>
<keyword evidence="10" id="KW-0812">Transmembrane</keyword>
<evidence type="ECO:0000256" key="9">
    <source>
        <dbReference type="PROSITE-ProRule" id="PRU00339"/>
    </source>
</evidence>
<evidence type="ECO:0000256" key="1">
    <source>
        <dbReference type="ARBA" id="ARBA00000085"/>
    </source>
</evidence>
<feature type="domain" description="Histidine kinase" evidence="11">
    <location>
        <begin position="411"/>
        <end position="588"/>
    </location>
</feature>
<sequence length="588" mass="67918">MKNFISYSIGLLFLSTTFAQNDSLQLENLYENGIKYVSIKPNTSQSNFIKALDIVNTILNKKPANSYFLLKKASILQYLCEQYRLDKEYVSGLKAIQESLRIGEILKDSSSLTTTYNQFGRLFQSKRDSLKAKKYYDKAFALLAIYPNDKEKINLLNNYSSFYIIYEDNELSKLYAEQALSYADSIHYLKGKANALAFLARYERAKKNYKKSLSYSLKNLEISSLINDKIGMERSYKNSGYAYRKLNNPKTAIHYYKKSLDLLQEMEITGRLANRYLALSNAHSDLKQHETAFSYYRLYKRQQIKDLNVKSIREFAELDIKYQYKKEKLKDSLLFVQEKKLSEAKIETLYVQNRIKKYWILFGGIGLLALFLIIYLTRTRKFAMSKQALQEQFSQELINQQEKERSRLARDLHDSVGQKLMLLSKTTKNLGDKNAEQLANSTLEEVRTISRGLHPSNLERLGLTEAINALLYDINANTDLFFTDEIENIDNLLSKASELHLYRIIQETLSNIVKHAEARAVKMNITKTTENINVTVSDNGKGFDFKSKYRNMSLGLKTLLERAKIMNAQINLNSNKGKGTILTLNIPI</sequence>
<keyword evidence="4" id="KW-0808">Transferase</keyword>